<sequence>MLPPCIKREIDFKHWLGVYSGLRVESVPHVNNGTQPNRGYQNRPLNLILKPELGRTNLLSTHVRVYSGTPSWVGRLHFFRTLTMGKVTSPNPTGDTRIDPQVSKQEKSKRLTSAVFDCH</sequence>
<evidence type="ECO:0000313" key="2">
    <source>
        <dbReference type="EMBL" id="GBN02078.1"/>
    </source>
</evidence>
<reference evidence="2 3" key="1">
    <citation type="journal article" date="2019" name="Sci. Rep.">
        <title>Orb-weaving spider Araneus ventricosus genome elucidates the spidroin gene catalogue.</title>
        <authorList>
            <person name="Kono N."/>
            <person name="Nakamura H."/>
            <person name="Ohtoshi R."/>
            <person name="Moran D.A.P."/>
            <person name="Shinohara A."/>
            <person name="Yoshida Y."/>
            <person name="Fujiwara M."/>
            <person name="Mori M."/>
            <person name="Tomita M."/>
            <person name="Arakawa K."/>
        </authorList>
    </citation>
    <scope>NUCLEOTIDE SEQUENCE [LARGE SCALE GENOMIC DNA]</scope>
</reference>
<name>A0A4Y2KIA7_ARAVE</name>
<feature type="region of interest" description="Disordered" evidence="1">
    <location>
        <begin position="87"/>
        <end position="112"/>
    </location>
</feature>
<proteinExistence type="predicted"/>
<keyword evidence="3" id="KW-1185">Reference proteome</keyword>
<evidence type="ECO:0000313" key="3">
    <source>
        <dbReference type="Proteomes" id="UP000499080"/>
    </source>
</evidence>
<dbReference type="AlphaFoldDB" id="A0A4Y2KIA7"/>
<organism evidence="2 3">
    <name type="scientific">Araneus ventricosus</name>
    <name type="common">Orbweaver spider</name>
    <name type="synonym">Epeira ventricosa</name>
    <dbReference type="NCBI Taxonomy" id="182803"/>
    <lineage>
        <taxon>Eukaryota</taxon>
        <taxon>Metazoa</taxon>
        <taxon>Ecdysozoa</taxon>
        <taxon>Arthropoda</taxon>
        <taxon>Chelicerata</taxon>
        <taxon>Arachnida</taxon>
        <taxon>Araneae</taxon>
        <taxon>Araneomorphae</taxon>
        <taxon>Entelegynae</taxon>
        <taxon>Araneoidea</taxon>
        <taxon>Araneidae</taxon>
        <taxon>Araneus</taxon>
    </lineage>
</organism>
<dbReference type="Proteomes" id="UP000499080">
    <property type="component" value="Unassembled WGS sequence"/>
</dbReference>
<evidence type="ECO:0000256" key="1">
    <source>
        <dbReference type="SAM" id="MobiDB-lite"/>
    </source>
</evidence>
<comment type="caution">
    <text evidence="2">The sequence shown here is derived from an EMBL/GenBank/DDBJ whole genome shotgun (WGS) entry which is preliminary data.</text>
</comment>
<accession>A0A4Y2KIA7</accession>
<protein>
    <submittedName>
        <fullName evidence="2">Uncharacterized protein</fullName>
    </submittedName>
</protein>
<dbReference type="EMBL" id="BGPR01004673">
    <property type="protein sequence ID" value="GBN02078.1"/>
    <property type="molecule type" value="Genomic_DNA"/>
</dbReference>
<gene>
    <name evidence="2" type="ORF">AVEN_243879_1</name>
</gene>